<keyword evidence="1" id="KW-1133">Transmembrane helix</keyword>
<feature type="transmembrane region" description="Helical" evidence="1">
    <location>
        <begin position="73"/>
        <end position="92"/>
    </location>
</feature>
<sequence>MIHTLDVLTLRLAEAIGLYLILAGLSGLRLPTRWQEIVADIAASAAVADLFGVACFVVGTAILIPHHHLSDPLAIIVTLCGWLALFEAALFFVFPDWISPILTAAARHTRPWAVVALVAGLLLFLAGLTGRAEAFI</sequence>
<keyword evidence="3" id="KW-1185">Reference proteome</keyword>
<keyword evidence="1" id="KW-0812">Transmembrane</keyword>
<keyword evidence="1" id="KW-0472">Membrane</keyword>
<evidence type="ECO:0000256" key="1">
    <source>
        <dbReference type="SAM" id="Phobius"/>
    </source>
</evidence>
<dbReference type="RefSeq" id="WP_273687360.1">
    <property type="nucleotide sequence ID" value="NZ_CP117411.1"/>
</dbReference>
<dbReference type="EMBL" id="CP117411">
    <property type="protein sequence ID" value="WCT73266.1"/>
    <property type="molecule type" value="Genomic_DNA"/>
</dbReference>
<name>A0ABY7TJY1_9SPHN</name>
<evidence type="ECO:0000313" key="2">
    <source>
        <dbReference type="EMBL" id="WCT73266.1"/>
    </source>
</evidence>
<feature type="transmembrane region" description="Helical" evidence="1">
    <location>
        <begin position="12"/>
        <end position="30"/>
    </location>
</feature>
<proteinExistence type="predicted"/>
<protein>
    <submittedName>
        <fullName evidence="2">DUF2065 family protein</fullName>
    </submittedName>
</protein>
<organism evidence="2 3">
    <name type="scientific">Sphingomonas naphthae</name>
    <dbReference type="NCBI Taxonomy" id="1813468"/>
    <lineage>
        <taxon>Bacteria</taxon>
        <taxon>Pseudomonadati</taxon>
        <taxon>Pseudomonadota</taxon>
        <taxon>Alphaproteobacteria</taxon>
        <taxon>Sphingomonadales</taxon>
        <taxon>Sphingomonadaceae</taxon>
        <taxon>Sphingomonas</taxon>
    </lineage>
</organism>
<accession>A0ABY7TJY1</accession>
<feature type="transmembrane region" description="Helical" evidence="1">
    <location>
        <begin position="42"/>
        <end position="64"/>
    </location>
</feature>
<gene>
    <name evidence="2" type="ORF">PQ455_16855</name>
</gene>
<feature type="transmembrane region" description="Helical" evidence="1">
    <location>
        <begin position="112"/>
        <end position="130"/>
    </location>
</feature>
<dbReference type="Proteomes" id="UP001220395">
    <property type="component" value="Chromosome"/>
</dbReference>
<reference evidence="2 3" key="1">
    <citation type="submission" date="2023-02" db="EMBL/GenBank/DDBJ databases">
        <title>Genome sequence of Sphingomonas naphthae.</title>
        <authorList>
            <person name="Kim S."/>
            <person name="Heo J."/>
            <person name="Kwon S.-W."/>
        </authorList>
    </citation>
    <scope>NUCLEOTIDE SEQUENCE [LARGE SCALE GENOMIC DNA]</scope>
    <source>
        <strain evidence="2 3">KACC 18716</strain>
    </source>
</reference>
<evidence type="ECO:0000313" key="3">
    <source>
        <dbReference type="Proteomes" id="UP001220395"/>
    </source>
</evidence>
<dbReference type="InterPro" id="IPR019201">
    <property type="entry name" value="DUF2065"/>
</dbReference>
<dbReference type="Pfam" id="PF09838">
    <property type="entry name" value="DUF2065"/>
    <property type="match status" value="1"/>
</dbReference>